<comment type="caution">
    <text evidence="1">The sequence shown here is derived from an EMBL/GenBank/DDBJ whole genome shotgun (WGS) entry which is preliminary data.</text>
</comment>
<dbReference type="Pfam" id="PF14107">
    <property type="entry name" value="DUF4280"/>
    <property type="match status" value="1"/>
</dbReference>
<dbReference type="InterPro" id="IPR025460">
    <property type="entry name" value="DUF4280"/>
</dbReference>
<proteinExistence type="predicted"/>
<reference evidence="1 2" key="1">
    <citation type="submission" date="2016-05" db="EMBL/GenBank/DDBJ databases">
        <title>Microbial solvent formation.</title>
        <authorList>
            <person name="Poehlein A."/>
            <person name="Montoya Solano J.D."/>
            <person name="Flitsch S."/>
            <person name="Krabben P."/>
            <person name="Duerre P."/>
            <person name="Daniel R."/>
        </authorList>
    </citation>
    <scope>NUCLEOTIDE SEQUENCE [LARGE SCALE GENOMIC DNA]</scope>
    <source>
        <strain evidence="1 2">L1-8</strain>
    </source>
</reference>
<organism evidence="1 2">
    <name type="scientific">Clostridium saccharobutylicum</name>
    <dbReference type="NCBI Taxonomy" id="169679"/>
    <lineage>
        <taxon>Bacteria</taxon>
        <taxon>Bacillati</taxon>
        <taxon>Bacillota</taxon>
        <taxon>Clostridia</taxon>
        <taxon>Eubacteriales</taxon>
        <taxon>Clostridiaceae</taxon>
        <taxon>Clostridium</taxon>
    </lineage>
</organism>
<evidence type="ECO:0000313" key="2">
    <source>
        <dbReference type="Proteomes" id="UP000191154"/>
    </source>
</evidence>
<dbReference type="RefSeq" id="WP_077865326.1">
    <property type="nucleotide sequence ID" value="NZ_LZYZ01000003.1"/>
</dbReference>
<dbReference type="EMBL" id="LZYZ01000003">
    <property type="protein sequence ID" value="OOM13969.1"/>
    <property type="molecule type" value="Genomic_DNA"/>
</dbReference>
<sequence>MADGICYIARGAKMRCSKGSRLVRINLPKCHGTYINGKPIMVKTDSVVGVNIGNFGTCDGELCNVTIFGDWMNCQEDAIVKDQPALTNQSILICACGGQIRFVTDGQYD</sequence>
<gene>
    <name evidence="1" type="ORF">CLOSAC_20550</name>
</gene>
<dbReference type="Proteomes" id="UP000191154">
    <property type="component" value="Unassembled WGS sequence"/>
</dbReference>
<evidence type="ECO:0008006" key="3">
    <source>
        <dbReference type="Google" id="ProtNLM"/>
    </source>
</evidence>
<evidence type="ECO:0000313" key="1">
    <source>
        <dbReference type="EMBL" id="OOM13969.1"/>
    </source>
</evidence>
<dbReference type="AlphaFoldDB" id="A0A1S8NBX6"/>
<name>A0A1S8NBX6_CLOSA</name>
<accession>A0A1S8NBX6</accession>
<protein>
    <recommendedName>
        <fullName evidence="3">DUF4280 domain-containing protein</fullName>
    </recommendedName>
</protein>